<dbReference type="RefSeq" id="WP_232570677.1">
    <property type="nucleotide sequence ID" value="NZ_CP089466.1"/>
</dbReference>
<protein>
    <recommendedName>
        <fullName evidence="3">Lipoprotein</fullName>
    </recommendedName>
</protein>
<evidence type="ECO:0000313" key="2">
    <source>
        <dbReference type="Proteomes" id="UP001595660"/>
    </source>
</evidence>
<accession>A0ABD5NGU4</accession>
<dbReference type="EMBL" id="JBHRWN010000002">
    <property type="protein sequence ID" value="MFC3478209.1"/>
    <property type="molecule type" value="Genomic_DNA"/>
</dbReference>
<reference evidence="1 2" key="1">
    <citation type="journal article" date="2019" name="Int. J. Syst. Evol. Microbiol.">
        <title>The Global Catalogue of Microorganisms (GCM) 10K type strain sequencing project: providing services to taxonomists for standard genome sequencing and annotation.</title>
        <authorList>
            <consortium name="The Broad Institute Genomics Platform"/>
            <consortium name="The Broad Institute Genome Sequencing Center for Infectious Disease"/>
            <person name="Wu L."/>
            <person name="Ma J."/>
        </authorList>
    </citation>
    <scope>NUCLEOTIDE SEQUENCE [LARGE SCALE GENOMIC DNA]</scope>
    <source>
        <strain evidence="1 2">CGMCC 1.12562</strain>
    </source>
</reference>
<name>A0ABD5NGU4_9EURY</name>
<comment type="caution">
    <text evidence="1">The sequence shown here is derived from an EMBL/GenBank/DDBJ whole genome shotgun (WGS) entry which is preliminary data.</text>
</comment>
<gene>
    <name evidence="1" type="ORF">ACFOKC_10805</name>
</gene>
<evidence type="ECO:0000313" key="1">
    <source>
        <dbReference type="EMBL" id="MFC3478209.1"/>
    </source>
</evidence>
<keyword evidence="2" id="KW-1185">Reference proteome</keyword>
<organism evidence="1 2">
    <name type="scientific">Halobacterium litoreum</name>
    <dbReference type="NCBI Taxonomy" id="2039234"/>
    <lineage>
        <taxon>Archaea</taxon>
        <taxon>Methanobacteriati</taxon>
        <taxon>Methanobacteriota</taxon>
        <taxon>Stenosarchaea group</taxon>
        <taxon>Halobacteria</taxon>
        <taxon>Halobacteriales</taxon>
        <taxon>Halobacteriaceae</taxon>
        <taxon>Halobacterium</taxon>
    </lineage>
</organism>
<dbReference type="Proteomes" id="UP001595660">
    <property type="component" value="Unassembled WGS sequence"/>
</dbReference>
<dbReference type="AlphaFoldDB" id="A0ABD5NGU4"/>
<sequence length="143" mass="14388">MRRRTVLAAASTLLTAGCLGAGGGDGPSGPGLVDTDFELVDAGCGVERESASVSASDGVVTVAGTTTAPNGCYTAELADATDADGELRVVVAAVEREDVQGCAQCITELDYEATATFDGGLPERVVVVHRSRGGEREVASVAL</sequence>
<dbReference type="PROSITE" id="PS51257">
    <property type="entry name" value="PROKAR_LIPOPROTEIN"/>
    <property type="match status" value="1"/>
</dbReference>
<proteinExistence type="predicted"/>
<evidence type="ECO:0008006" key="3">
    <source>
        <dbReference type="Google" id="ProtNLM"/>
    </source>
</evidence>
<dbReference type="GeneID" id="69118786"/>